<reference evidence="1 2" key="1">
    <citation type="submission" date="2023-03" db="EMBL/GenBank/DDBJ databases">
        <title>Paludisphaera mucosa sp. nov. a novel planctomycete from northern fen.</title>
        <authorList>
            <person name="Ivanova A."/>
        </authorList>
    </citation>
    <scope>NUCLEOTIDE SEQUENCE [LARGE SCALE GENOMIC DNA]</scope>
    <source>
        <strain evidence="1 2">Pla2</strain>
    </source>
</reference>
<protein>
    <recommendedName>
        <fullName evidence="3">CSD domain-containing protein</fullName>
    </recommendedName>
</protein>
<organism evidence="1 2">
    <name type="scientific">Paludisphaera mucosa</name>
    <dbReference type="NCBI Taxonomy" id="3030827"/>
    <lineage>
        <taxon>Bacteria</taxon>
        <taxon>Pseudomonadati</taxon>
        <taxon>Planctomycetota</taxon>
        <taxon>Planctomycetia</taxon>
        <taxon>Isosphaerales</taxon>
        <taxon>Isosphaeraceae</taxon>
        <taxon>Paludisphaera</taxon>
    </lineage>
</organism>
<dbReference type="Proteomes" id="UP001216907">
    <property type="component" value="Unassembled WGS sequence"/>
</dbReference>
<dbReference type="EMBL" id="JARRAG010000001">
    <property type="protein sequence ID" value="MDG3003659.1"/>
    <property type="molecule type" value="Genomic_DNA"/>
</dbReference>
<comment type="caution">
    <text evidence="1">The sequence shown here is derived from an EMBL/GenBank/DDBJ whole genome shotgun (WGS) entry which is preliminary data.</text>
</comment>
<gene>
    <name evidence="1" type="ORF">PZE19_07755</name>
</gene>
<dbReference type="Gene3D" id="2.40.50.140">
    <property type="entry name" value="Nucleic acid-binding proteins"/>
    <property type="match status" value="1"/>
</dbReference>
<keyword evidence="2" id="KW-1185">Reference proteome</keyword>
<evidence type="ECO:0000313" key="2">
    <source>
        <dbReference type="Proteomes" id="UP001216907"/>
    </source>
</evidence>
<accession>A0ABT6F810</accession>
<proteinExistence type="predicted"/>
<dbReference type="RefSeq" id="WP_277860009.1">
    <property type="nucleotide sequence ID" value="NZ_JARRAG010000001.1"/>
</dbReference>
<sequence>MANGVYKHGRIGRINRPLGIGSIQPDDGGEPVIFPSVSVPGGRAGFDDLRPGQKVKYLLRPAEGWPVGIAEDVIPEE</sequence>
<evidence type="ECO:0000313" key="1">
    <source>
        <dbReference type="EMBL" id="MDG3003659.1"/>
    </source>
</evidence>
<evidence type="ECO:0008006" key="3">
    <source>
        <dbReference type="Google" id="ProtNLM"/>
    </source>
</evidence>
<dbReference type="InterPro" id="IPR012340">
    <property type="entry name" value="NA-bd_OB-fold"/>
</dbReference>
<name>A0ABT6F810_9BACT</name>